<sequence>MSFNWPAVLAIGFGGFIGAVARAYTVHFTNKYIPLEFPLGILVVNILGSFLIGLVFAVFAHYNLNDNLKMFLTTGFLGALTTYSTFAIETFFLFQSSFIIAVANIALNVFGTIFAAAFGYKVLQFFLNH</sequence>
<dbReference type="GO" id="GO:0005886">
    <property type="term" value="C:plasma membrane"/>
    <property type="evidence" value="ECO:0007669"/>
    <property type="project" value="UniProtKB-SubCell"/>
</dbReference>
<dbReference type="Proteomes" id="UP000224740">
    <property type="component" value="Unassembled WGS sequence"/>
</dbReference>
<comment type="function">
    <text evidence="11">Fluoride-specific ion channel. Important for reducing fluoride concentration in the cell, thus reducing its toxicity.</text>
</comment>
<comment type="catalytic activity">
    <reaction evidence="10">
        <text>fluoride(in) = fluoride(out)</text>
        <dbReference type="Rhea" id="RHEA:76159"/>
        <dbReference type="ChEBI" id="CHEBI:17051"/>
    </reaction>
    <physiologicalReaction direction="left-to-right" evidence="10">
        <dbReference type="Rhea" id="RHEA:76160"/>
    </physiologicalReaction>
</comment>
<keyword evidence="11" id="KW-0479">Metal-binding</keyword>
<feature type="transmembrane region" description="Helical" evidence="11">
    <location>
        <begin position="39"/>
        <end position="59"/>
    </location>
</feature>
<evidence type="ECO:0000256" key="1">
    <source>
        <dbReference type="ARBA" id="ARBA00004651"/>
    </source>
</evidence>
<organism evidence="12 15">
    <name type="scientific">Malaciobacter marinus</name>
    <dbReference type="NCBI Taxonomy" id="505249"/>
    <lineage>
        <taxon>Bacteria</taxon>
        <taxon>Pseudomonadati</taxon>
        <taxon>Campylobacterota</taxon>
        <taxon>Epsilonproteobacteria</taxon>
        <taxon>Campylobacterales</taxon>
        <taxon>Arcobacteraceae</taxon>
        <taxon>Malaciobacter</taxon>
    </lineage>
</organism>
<keyword evidence="4 11" id="KW-0812">Transmembrane</keyword>
<dbReference type="Pfam" id="PF02537">
    <property type="entry name" value="CRCB"/>
    <property type="match status" value="1"/>
</dbReference>
<comment type="activity regulation">
    <text evidence="11">Na(+) is not transported, but it plays an essential structural role and its presence is essential for fluoride channel function.</text>
</comment>
<protein>
    <recommendedName>
        <fullName evidence="11">Fluoride-specific ion channel FluC</fullName>
    </recommendedName>
</protein>
<evidence type="ECO:0000256" key="3">
    <source>
        <dbReference type="ARBA" id="ARBA00022519"/>
    </source>
</evidence>
<keyword evidence="5 11" id="KW-1133">Transmembrane helix</keyword>
<keyword evidence="11" id="KW-0915">Sodium</keyword>
<keyword evidence="7 11" id="KW-0472">Membrane</keyword>
<keyword evidence="6 11" id="KW-0406">Ion transport</keyword>
<feature type="transmembrane region" description="Helical" evidence="11">
    <location>
        <begin position="98"/>
        <end position="120"/>
    </location>
</feature>
<keyword evidence="2 11" id="KW-1003">Cell membrane</keyword>
<name>A0A347THI6_9BACT</name>
<dbReference type="EMBL" id="NXAO01000060">
    <property type="protein sequence ID" value="PHO14351.1"/>
    <property type="molecule type" value="Genomic_DNA"/>
</dbReference>
<dbReference type="GO" id="GO:0140114">
    <property type="term" value="P:cellular detoxification of fluoride"/>
    <property type="evidence" value="ECO:0007669"/>
    <property type="project" value="UniProtKB-UniRule"/>
</dbReference>
<dbReference type="InterPro" id="IPR003691">
    <property type="entry name" value="FluC"/>
</dbReference>
<reference evidence="12 15" key="3">
    <citation type="submission" date="2018-08" db="EMBL/GenBank/DDBJ databases">
        <title>Complete genome of the Arcobacter marinus type strain JCM 15502.</title>
        <authorList>
            <person name="Miller W.G."/>
            <person name="Yee E."/>
            <person name="Huynh S."/>
            <person name="Parker C.T."/>
        </authorList>
    </citation>
    <scope>NUCLEOTIDE SEQUENCE [LARGE SCALE GENOMIC DNA]</scope>
    <source>
        <strain evidence="12 15">JCM 15502</strain>
    </source>
</reference>
<evidence type="ECO:0000256" key="4">
    <source>
        <dbReference type="ARBA" id="ARBA00022692"/>
    </source>
</evidence>
<evidence type="ECO:0000256" key="6">
    <source>
        <dbReference type="ARBA" id="ARBA00023065"/>
    </source>
</evidence>
<dbReference type="GO" id="GO:0062054">
    <property type="term" value="F:fluoride channel activity"/>
    <property type="evidence" value="ECO:0007669"/>
    <property type="project" value="UniProtKB-UniRule"/>
</dbReference>
<comment type="subcellular location">
    <subcellularLocation>
        <location evidence="1 11">Cell membrane</location>
        <topology evidence="1 11">Multi-pass membrane protein</topology>
    </subcellularLocation>
</comment>
<evidence type="ECO:0000256" key="9">
    <source>
        <dbReference type="ARBA" id="ARBA00035120"/>
    </source>
</evidence>
<keyword evidence="3" id="KW-0997">Cell inner membrane</keyword>
<accession>A0A347THI6</accession>
<dbReference type="AlphaFoldDB" id="A0A347THI6"/>
<dbReference type="GO" id="GO:0046872">
    <property type="term" value="F:metal ion binding"/>
    <property type="evidence" value="ECO:0007669"/>
    <property type="project" value="UniProtKB-KW"/>
</dbReference>
<feature type="binding site" evidence="11">
    <location>
        <position position="81"/>
    </location>
    <ligand>
        <name>Na(+)</name>
        <dbReference type="ChEBI" id="CHEBI:29101"/>
        <note>structural</note>
    </ligand>
</feature>
<evidence type="ECO:0000256" key="8">
    <source>
        <dbReference type="ARBA" id="ARBA00023303"/>
    </source>
</evidence>
<dbReference type="HAMAP" id="MF_00454">
    <property type="entry name" value="FluC"/>
    <property type="match status" value="1"/>
</dbReference>
<proteinExistence type="inferred from homology"/>
<dbReference type="RefSeq" id="WP_099312291.1">
    <property type="nucleotide sequence ID" value="NZ_CP032101.1"/>
</dbReference>
<gene>
    <name evidence="11 12" type="primary">crcB</name>
    <name evidence="11" type="synonym">fluC</name>
    <name evidence="12" type="ORF">AMRN_0294</name>
    <name evidence="13" type="ORF">CPH92_12405</name>
</gene>
<feature type="transmembrane region" description="Helical" evidence="11">
    <location>
        <begin position="71"/>
        <end position="92"/>
    </location>
</feature>
<dbReference type="EMBL" id="CP032101">
    <property type="protein sequence ID" value="AXX86064.1"/>
    <property type="molecule type" value="Genomic_DNA"/>
</dbReference>
<evidence type="ECO:0000313" key="14">
    <source>
        <dbReference type="Proteomes" id="UP000224740"/>
    </source>
</evidence>
<dbReference type="NCBIfam" id="TIGR00494">
    <property type="entry name" value="crcB"/>
    <property type="match status" value="1"/>
</dbReference>
<keyword evidence="11" id="KW-0813">Transport</keyword>
<evidence type="ECO:0000256" key="7">
    <source>
        <dbReference type="ARBA" id="ARBA00023136"/>
    </source>
</evidence>
<evidence type="ECO:0000313" key="12">
    <source>
        <dbReference type="EMBL" id="AXX86064.1"/>
    </source>
</evidence>
<reference evidence="14" key="1">
    <citation type="submission" date="2017-09" db="EMBL/GenBank/DDBJ databases">
        <title>Arcobacter canalis sp. nov., a new species isolated from a water canal contaminated with urban sewage.</title>
        <authorList>
            <person name="Perez-Cataluna A."/>
            <person name="Salas-Masso N."/>
            <person name="Figueras M.J."/>
        </authorList>
    </citation>
    <scope>NUCLEOTIDE SEQUENCE [LARGE SCALE GENOMIC DNA]</scope>
    <source>
        <strain evidence="14">CECT 7727</strain>
    </source>
</reference>
<dbReference type="KEGG" id="amar:AMRN_0294"/>
<evidence type="ECO:0000256" key="10">
    <source>
        <dbReference type="ARBA" id="ARBA00035585"/>
    </source>
</evidence>
<evidence type="ECO:0000256" key="5">
    <source>
        <dbReference type="ARBA" id="ARBA00022989"/>
    </source>
</evidence>
<keyword evidence="8 11" id="KW-0407">Ion channel</keyword>
<dbReference type="Proteomes" id="UP000264693">
    <property type="component" value="Chromosome"/>
</dbReference>
<evidence type="ECO:0000313" key="13">
    <source>
        <dbReference type="EMBL" id="PHO14351.1"/>
    </source>
</evidence>
<reference evidence="13" key="2">
    <citation type="submission" date="2017-09" db="EMBL/GenBank/DDBJ databases">
        <authorList>
            <person name="Perez-Cataluna A."/>
            <person name="Figueras M.J."/>
            <person name="Salas-Masso N."/>
        </authorList>
    </citation>
    <scope>NUCLEOTIDE SEQUENCE</scope>
    <source>
        <strain evidence="13">CECT 7727</strain>
    </source>
</reference>
<dbReference type="PANTHER" id="PTHR28259">
    <property type="entry name" value="FLUORIDE EXPORT PROTEIN 1-RELATED"/>
    <property type="match status" value="1"/>
</dbReference>
<comment type="similarity">
    <text evidence="9 11">Belongs to the fluoride channel Fluc/FEX (TC 1.A.43) family.</text>
</comment>
<dbReference type="PANTHER" id="PTHR28259:SF1">
    <property type="entry name" value="FLUORIDE EXPORT PROTEIN 1-RELATED"/>
    <property type="match status" value="1"/>
</dbReference>
<evidence type="ECO:0000256" key="2">
    <source>
        <dbReference type="ARBA" id="ARBA00022475"/>
    </source>
</evidence>
<keyword evidence="14" id="KW-1185">Reference proteome</keyword>
<evidence type="ECO:0000256" key="11">
    <source>
        <dbReference type="HAMAP-Rule" id="MF_00454"/>
    </source>
</evidence>
<evidence type="ECO:0000313" key="15">
    <source>
        <dbReference type="Proteomes" id="UP000264693"/>
    </source>
</evidence>
<feature type="binding site" evidence="11">
    <location>
        <position position="78"/>
    </location>
    <ligand>
        <name>Na(+)</name>
        <dbReference type="ChEBI" id="CHEBI:29101"/>
        <note>structural</note>
    </ligand>
</feature>